<evidence type="ECO:0000256" key="9">
    <source>
        <dbReference type="HAMAP-Rule" id="MF_00061"/>
    </source>
</evidence>
<feature type="binding site" evidence="9">
    <location>
        <begin position="96"/>
        <end position="106"/>
    </location>
    <ligand>
        <name>ATP</name>
        <dbReference type="ChEBI" id="CHEBI:30616"/>
    </ligand>
</feature>
<dbReference type="PANTHER" id="PTHR43527:SF2">
    <property type="entry name" value="4-DIPHOSPHOCYTIDYL-2-C-METHYL-D-ERYTHRITOL KINASE, CHLOROPLASTIC"/>
    <property type="match status" value="1"/>
</dbReference>
<dbReference type="GO" id="GO:0050515">
    <property type="term" value="F:4-(cytidine 5'-diphospho)-2-C-methyl-D-erythritol kinase activity"/>
    <property type="evidence" value="ECO:0007669"/>
    <property type="project" value="UniProtKB-UniRule"/>
</dbReference>
<dbReference type="SUPFAM" id="SSF55060">
    <property type="entry name" value="GHMP Kinase, C-terminal domain"/>
    <property type="match status" value="1"/>
</dbReference>
<evidence type="ECO:0000256" key="4">
    <source>
        <dbReference type="ARBA" id="ARBA00022679"/>
    </source>
</evidence>
<dbReference type="HAMAP" id="MF_00061">
    <property type="entry name" value="IspE"/>
    <property type="match status" value="1"/>
</dbReference>
<dbReference type="InterPro" id="IPR006204">
    <property type="entry name" value="GHMP_kinase_N_dom"/>
</dbReference>
<evidence type="ECO:0000256" key="8">
    <source>
        <dbReference type="ARBA" id="ARBA00032554"/>
    </source>
</evidence>
<dbReference type="InterPro" id="IPR020568">
    <property type="entry name" value="Ribosomal_Su5_D2-typ_SF"/>
</dbReference>
<evidence type="ECO:0000256" key="7">
    <source>
        <dbReference type="ARBA" id="ARBA00022840"/>
    </source>
</evidence>
<dbReference type="InterPro" id="IPR013750">
    <property type="entry name" value="GHMP_kinase_C_dom"/>
</dbReference>
<keyword evidence="7 9" id="KW-0067">ATP-binding</keyword>
<evidence type="ECO:0000256" key="3">
    <source>
        <dbReference type="ARBA" id="ARBA00017473"/>
    </source>
</evidence>
<dbReference type="KEGG" id="deo:CAY53_11015"/>
<dbReference type="NCBIfam" id="TIGR00154">
    <property type="entry name" value="ispE"/>
    <property type="match status" value="1"/>
</dbReference>
<keyword evidence="4 9" id="KW-0808">Transferase</keyword>
<dbReference type="SUPFAM" id="SSF54211">
    <property type="entry name" value="Ribosomal protein S5 domain 2-like"/>
    <property type="match status" value="1"/>
</dbReference>
<evidence type="ECO:0000256" key="2">
    <source>
        <dbReference type="ARBA" id="ARBA00012052"/>
    </source>
</evidence>
<keyword evidence="9" id="KW-0414">Isoprene biosynthesis</keyword>
<dbReference type="UniPathway" id="UPA00056">
    <property type="reaction ID" value="UER00094"/>
</dbReference>
<dbReference type="Gene3D" id="3.30.230.10">
    <property type="match status" value="1"/>
</dbReference>
<evidence type="ECO:0000259" key="11">
    <source>
        <dbReference type="Pfam" id="PF08544"/>
    </source>
</evidence>
<reference evidence="12 13" key="1">
    <citation type="journal article" date="2018" name="MBio">
        <title>Insights into the evolution of host association through the isolation and characterization of a novel human periodontal pathobiont, Desulfobulbus oralis.</title>
        <authorList>
            <person name="Cross K.L."/>
            <person name="Chirania P."/>
            <person name="Xiong W."/>
            <person name="Beall C.J."/>
            <person name="Elkins J.G."/>
            <person name="Giannone R.J."/>
            <person name="Griffen A.L."/>
            <person name="Guss A.M."/>
            <person name="Hettich R.L."/>
            <person name="Joshi S.S."/>
            <person name="Mokrzan E.M."/>
            <person name="Martin R.K."/>
            <person name="Zhulin I.B."/>
            <person name="Leys E.J."/>
            <person name="Podar M."/>
        </authorList>
    </citation>
    <scope>NUCLEOTIDE SEQUENCE [LARGE SCALE GENOMIC DNA]</scope>
    <source>
        <strain evidence="12 13">ORNL</strain>
    </source>
</reference>
<feature type="domain" description="GHMP kinase N-terminal" evidence="10">
    <location>
        <begin position="68"/>
        <end position="143"/>
    </location>
</feature>
<dbReference type="RefSeq" id="WP_104937144.1">
    <property type="nucleotide sequence ID" value="NZ_CP021255.1"/>
</dbReference>
<evidence type="ECO:0000256" key="6">
    <source>
        <dbReference type="ARBA" id="ARBA00022777"/>
    </source>
</evidence>
<gene>
    <name evidence="9" type="primary">ispE</name>
    <name evidence="12" type="ORF">CAY53_11015</name>
</gene>
<evidence type="ECO:0000259" key="10">
    <source>
        <dbReference type="Pfam" id="PF00288"/>
    </source>
</evidence>
<feature type="active site" evidence="9">
    <location>
        <position position="13"/>
    </location>
</feature>
<accession>A0A2L1GQL2</accession>
<feature type="domain" description="GHMP kinase C-terminal" evidence="11">
    <location>
        <begin position="211"/>
        <end position="263"/>
    </location>
</feature>
<protein>
    <recommendedName>
        <fullName evidence="3 9">4-diphosphocytidyl-2-C-methyl-D-erythritol kinase</fullName>
        <shortName evidence="9">CMK</shortName>
        <ecNumber evidence="2 9">2.7.1.148</ecNumber>
    </recommendedName>
    <alternativeName>
        <fullName evidence="8 9">4-(cytidine-5'-diphospho)-2-C-methyl-D-erythritol kinase</fullName>
    </alternativeName>
</protein>
<evidence type="ECO:0000313" key="12">
    <source>
        <dbReference type="EMBL" id="AVD71936.1"/>
    </source>
</evidence>
<dbReference type="InterPro" id="IPR036554">
    <property type="entry name" value="GHMP_kinase_C_sf"/>
</dbReference>
<dbReference type="NCBIfam" id="NF011202">
    <property type="entry name" value="PRK14608.1"/>
    <property type="match status" value="1"/>
</dbReference>
<dbReference type="Pfam" id="PF08544">
    <property type="entry name" value="GHMP_kinases_C"/>
    <property type="match status" value="1"/>
</dbReference>
<evidence type="ECO:0000256" key="1">
    <source>
        <dbReference type="ARBA" id="ARBA00009684"/>
    </source>
</evidence>
<comment type="function">
    <text evidence="9">Catalyzes the phosphorylation of the position 2 hydroxy group of 4-diphosphocytidyl-2C-methyl-D-erythritol.</text>
</comment>
<feature type="active site" evidence="9">
    <location>
        <position position="138"/>
    </location>
</feature>
<dbReference type="GO" id="GO:0016114">
    <property type="term" value="P:terpenoid biosynthetic process"/>
    <property type="evidence" value="ECO:0007669"/>
    <property type="project" value="UniProtKB-UniRule"/>
</dbReference>
<dbReference type="EC" id="2.7.1.148" evidence="2 9"/>
<dbReference type="EMBL" id="CP021255">
    <property type="protein sequence ID" value="AVD71936.1"/>
    <property type="molecule type" value="Genomic_DNA"/>
</dbReference>
<dbReference type="OrthoDB" id="9809438at2"/>
<dbReference type="InterPro" id="IPR004424">
    <property type="entry name" value="IspE"/>
</dbReference>
<dbReference type="PIRSF" id="PIRSF010376">
    <property type="entry name" value="IspE"/>
    <property type="match status" value="1"/>
</dbReference>
<dbReference type="PANTHER" id="PTHR43527">
    <property type="entry name" value="4-DIPHOSPHOCYTIDYL-2-C-METHYL-D-ERYTHRITOL KINASE, CHLOROPLASTIC"/>
    <property type="match status" value="1"/>
</dbReference>
<dbReference type="Pfam" id="PF00288">
    <property type="entry name" value="GHMP_kinases_N"/>
    <property type="match status" value="1"/>
</dbReference>
<keyword evidence="5 9" id="KW-0547">Nucleotide-binding</keyword>
<comment type="pathway">
    <text evidence="9">Isoprenoid biosynthesis; isopentenyl diphosphate biosynthesis via DXP pathway; isopentenyl diphosphate from 1-deoxy-D-xylulose 5-phosphate: step 3/6.</text>
</comment>
<dbReference type="Gene3D" id="3.30.70.890">
    <property type="entry name" value="GHMP kinase, C-terminal domain"/>
    <property type="match status" value="1"/>
</dbReference>
<name>A0A2L1GQL2_9BACT</name>
<sequence length="281" mass="30191">MAQQILHLQAPAKINLHLRITGRRPDGYHLLDSRMQKLEFCDELAFERLDRGIELVCAGRAVPVGPENLVWRAAALFFAETRADFGVRITLRKHIPVAAGLGGGSSDAAATLRALLRLSGLRMPRAQQLALALRLGADVPFFMQDAPAALARGVGEMLQPVAPLVGPAVLLVHPGVSVSTKWVYQSLDLTSQALDDSFQRSAGGGQSCPFVNDLEPVTVSRYPVVGELKAEMAGLGAEPALMSGSGATVFGLFADREQAKRAFLHFQGIYAHTYLTRPLSG</sequence>
<dbReference type="GO" id="GO:0019288">
    <property type="term" value="P:isopentenyl diphosphate biosynthetic process, methylerythritol 4-phosphate pathway"/>
    <property type="evidence" value="ECO:0007669"/>
    <property type="project" value="UniProtKB-UniRule"/>
</dbReference>
<dbReference type="AlphaFoldDB" id="A0A2L1GQL2"/>
<keyword evidence="6 9" id="KW-0418">Kinase</keyword>
<evidence type="ECO:0000256" key="5">
    <source>
        <dbReference type="ARBA" id="ARBA00022741"/>
    </source>
</evidence>
<organism evidence="12 13">
    <name type="scientific">Desulfobulbus oralis</name>
    <dbReference type="NCBI Taxonomy" id="1986146"/>
    <lineage>
        <taxon>Bacteria</taxon>
        <taxon>Pseudomonadati</taxon>
        <taxon>Thermodesulfobacteriota</taxon>
        <taxon>Desulfobulbia</taxon>
        <taxon>Desulfobulbales</taxon>
        <taxon>Desulfobulbaceae</taxon>
        <taxon>Desulfobulbus</taxon>
    </lineage>
</organism>
<comment type="catalytic activity">
    <reaction evidence="9">
        <text>4-CDP-2-C-methyl-D-erythritol + ATP = 4-CDP-2-C-methyl-D-erythritol 2-phosphate + ADP + H(+)</text>
        <dbReference type="Rhea" id="RHEA:18437"/>
        <dbReference type="ChEBI" id="CHEBI:15378"/>
        <dbReference type="ChEBI" id="CHEBI:30616"/>
        <dbReference type="ChEBI" id="CHEBI:57823"/>
        <dbReference type="ChEBI" id="CHEBI:57919"/>
        <dbReference type="ChEBI" id="CHEBI:456216"/>
        <dbReference type="EC" id="2.7.1.148"/>
    </reaction>
</comment>
<dbReference type="InterPro" id="IPR014721">
    <property type="entry name" value="Ribsml_uS5_D2-typ_fold_subgr"/>
</dbReference>
<comment type="similarity">
    <text evidence="1 9">Belongs to the GHMP kinase family. IspE subfamily.</text>
</comment>
<evidence type="ECO:0000313" key="13">
    <source>
        <dbReference type="Proteomes" id="UP000239867"/>
    </source>
</evidence>
<dbReference type="GO" id="GO:0005524">
    <property type="term" value="F:ATP binding"/>
    <property type="evidence" value="ECO:0007669"/>
    <property type="project" value="UniProtKB-UniRule"/>
</dbReference>
<keyword evidence="13" id="KW-1185">Reference proteome</keyword>
<dbReference type="Proteomes" id="UP000239867">
    <property type="component" value="Chromosome"/>
</dbReference>
<proteinExistence type="inferred from homology"/>